<gene>
    <name evidence="3" type="ORF">SAMN02745129_2019</name>
</gene>
<sequence length="553" mass="59738">MIDMAKPALLLAFITALTACGGSSGSDDPKPTTGDNNRAPTLTLSTTEIDLPTGGEASFSYEASDPDGDPITVTLKSSDPRVQASAAEGVITLQSEKGAEQHSGTITVTVSDGDLSTSAEAQYTLWDYLAFSLELTEEAQDQNWLIQPGASISVPLAFQPGTVDPADLSLSVIMARSVDTETPVQSSIGVDLTKGTMEVQAPFGEPDSYLVTLTADDGVTERVLHWSFQLANNSLLPIPDLARIEYIPANGSRTLAITSDNSAYPETFRLQSQSSISITSGDPNLLDISISADGKSFTVTALPGAENKHFTYWPVTTDASGVEASAEYYFYVTAETGPLEQALIQDINDTRAYIQASSELEYLGLFLLDLQSVAGHLTPGQHQLERDRIYDRRHSLHRSLMAEINCMEDAAVYGLVRQHSGSTAICSFGERNLEDAGTGDTSGNHYADPQNQAAALERLETIRYLASEIMVLDSGYTLEEHVNALVDQTKTLYPALQVGHVSWVPLQEYSPGRYSRLVGNNDYGTYIDGSWVFDPGYRDLRIATAKANGSIHY</sequence>
<evidence type="ECO:0000256" key="1">
    <source>
        <dbReference type="SAM" id="MobiDB-lite"/>
    </source>
</evidence>
<name>A0A1M5T6D9_9GAMM</name>
<feature type="chain" id="PRO_5009913873" description="Ig-like domain (Group 2)" evidence="2">
    <location>
        <begin position="20"/>
        <end position="553"/>
    </location>
</feature>
<protein>
    <recommendedName>
        <fullName evidence="5">Ig-like domain (Group 2)</fullName>
    </recommendedName>
</protein>
<reference evidence="3 4" key="1">
    <citation type="submission" date="2016-11" db="EMBL/GenBank/DDBJ databases">
        <authorList>
            <person name="Jaros S."/>
            <person name="Januszkiewicz K."/>
            <person name="Wedrychowicz H."/>
        </authorList>
    </citation>
    <scope>NUCLEOTIDE SEQUENCE [LARGE SCALE GENOMIC DNA]</scope>
    <source>
        <strain evidence="3 4">DSM 16917</strain>
    </source>
</reference>
<accession>A0A1M5T6D9</accession>
<feature type="region of interest" description="Disordered" evidence="1">
    <location>
        <begin position="22"/>
        <end position="43"/>
    </location>
</feature>
<dbReference type="PROSITE" id="PS51257">
    <property type="entry name" value="PROKAR_LIPOPROTEIN"/>
    <property type="match status" value="1"/>
</dbReference>
<evidence type="ECO:0000256" key="2">
    <source>
        <dbReference type="SAM" id="SignalP"/>
    </source>
</evidence>
<feature type="compositionally biased region" description="Polar residues" evidence="1">
    <location>
        <begin position="33"/>
        <end position="43"/>
    </location>
</feature>
<dbReference type="STRING" id="299255.SAMN02745129_2019"/>
<organism evidence="3 4">
    <name type="scientific">Ferrimonas marina</name>
    <dbReference type="NCBI Taxonomy" id="299255"/>
    <lineage>
        <taxon>Bacteria</taxon>
        <taxon>Pseudomonadati</taxon>
        <taxon>Pseudomonadota</taxon>
        <taxon>Gammaproteobacteria</taxon>
        <taxon>Alteromonadales</taxon>
        <taxon>Ferrimonadaceae</taxon>
        <taxon>Ferrimonas</taxon>
    </lineage>
</organism>
<evidence type="ECO:0008006" key="5">
    <source>
        <dbReference type="Google" id="ProtNLM"/>
    </source>
</evidence>
<dbReference type="Proteomes" id="UP000184268">
    <property type="component" value="Unassembled WGS sequence"/>
</dbReference>
<keyword evidence="4" id="KW-1185">Reference proteome</keyword>
<dbReference type="EMBL" id="FQXG01000003">
    <property type="protein sequence ID" value="SHH46315.1"/>
    <property type="molecule type" value="Genomic_DNA"/>
</dbReference>
<proteinExistence type="predicted"/>
<keyword evidence="2" id="KW-0732">Signal</keyword>
<evidence type="ECO:0000313" key="3">
    <source>
        <dbReference type="EMBL" id="SHH46315.1"/>
    </source>
</evidence>
<evidence type="ECO:0000313" key="4">
    <source>
        <dbReference type="Proteomes" id="UP000184268"/>
    </source>
</evidence>
<dbReference type="RefSeq" id="WP_067663570.1">
    <property type="nucleotide sequence ID" value="NZ_FQXG01000003.1"/>
</dbReference>
<dbReference type="AlphaFoldDB" id="A0A1M5T6D9"/>
<feature type="signal peptide" evidence="2">
    <location>
        <begin position="1"/>
        <end position="19"/>
    </location>
</feature>